<protein>
    <recommendedName>
        <fullName evidence="1">UPF0637 protein AM592_04490</fullName>
    </recommendedName>
</protein>
<dbReference type="Gene3D" id="3.30.930.20">
    <property type="entry name" value="Protein of unknown function DUF1054"/>
    <property type="match status" value="1"/>
</dbReference>
<evidence type="ECO:0000256" key="1">
    <source>
        <dbReference type="HAMAP-Rule" id="MF_01851"/>
    </source>
</evidence>
<dbReference type="OrthoDB" id="9812818at2"/>
<dbReference type="Proteomes" id="UP000067625">
    <property type="component" value="Chromosome"/>
</dbReference>
<name>A0A0M3R973_9BACI</name>
<dbReference type="PIRSF" id="PIRSF021332">
    <property type="entry name" value="DUF1054"/>
    <property type="match status" value="1"/>
</dbReference>
<keyword evidence="3" id="KW-1185">Reference proteome</keyword>
<sequence>MSQLKFTKKDFDTFKIDGLDARMDVLKETVRPKLENLGEYFAPILQGLTNDEMYVHVAKHARRSVNPPEDSWVAFSNSKRGYKKLPHFQIGLWKTHVFVWFALIYESPLKKEYGGLFEDHLQDISQHIPENFVWSADHTKPDTSPHRELSSEQLKTLMERLQTIKKAELLCGITIPKEDVMKMNNREFLSAIEEAFTEVSYLYRLLQKEIQKTS</sequence>
<dbReference type="Pfam" id="PF06335">
    <property type="entry name" value="DUF1054"/>
    <property type="match status" value="1"/>
</dbReference>
<dbReference type="PATRIC" id="fig|1441095.3.peg.990"/>
<dbReference type="InterPro" id="IPR009403">
    <property type="entry name" value="UPF0637"/>
</dbReference>
<organism evidence="2 3">
    <name type="scientific">Bacillus gobiensis</name>
    <dbReference type="NCBI Taxonomy" id="1441095"/>
    <lineage>
        <taxon>Bacteria</taxon>
        <taxon>Bacillati</taxon>
        <taxon>Bacillota</taxon>
        <taxon>Bacilli</taxon>
        <taxon>Bacillales</taxon>
        <taxon>Bacillaceae</taxon>
        <taxon>Bacillus</taxon>
    </lineage>
</organism>
<dbReference type="SUPFAM" id="SSF142913">
    <property type="entry name" value="YktB/PF0168-like"/>
    <property type="match status" value="1"/>
</dbReference>
<reference evidence="3" key="1">
    <citation type="submission" date="2015-08" db="EMBL/GenBank/DDBJ databases">
        <title>Genome sequencing project for genomic taxonomy and phylogenomics of Bacillus-like bacteria.</title>
        <authorList>
            <person name="Liu B."/>
            <person name="Wang J."/>
            <person name="Zhu Y."/>
            <person name="Liu G."/>
            <person name="Chen Q."/>
            <person name="Chen Z."/>
            <person name="Lan J."/>
            <person name="Che J."/>
            <person name="Ge C."/>
            <person name="Shi H."/>
            <person name="Pan Z."/>
            <person name="Liu X."/>
        </authorList>
    </citation>
    <scope>NUCLEOTIDE SEQUENCE [LARGE SCALE GENOMIC DNA]</scope>
    <source>
        <strain evidence="3">FJAT-4402</strain>
    </source>
</reference>
<dbReference type="InterPro" id="IPR053707">
    <property type="entry name" value="UPF0637_domain_sf"/>
</dbReference>
<comment type="similarity">
    <text evidence="1">Belongs to the UPF0637 family.</text>
</comment>
<accession>A0A0M3R973</accession>
<dbReference type="AlphaFoldDB" id="A0A0M3R973"/>
<evidence type="ECO:0000313" key="3">
    <source>
        <dbReference type="Proteomes" id="UP000067625"/>
    </source>
</evidence>
<proteinExistence type="inferred from homology"/>
<dbReference type="EMBL" id="CP012600">
    <property type="protein sequence ID" value="ALC80926.1"/>
    <property type="molecule type" value="Genomic_DNA"/>
</dbReference>
<reference evidence="2 3" key="2">
    <citation type="journal article" date="2016" name="Int. J. Syst. Evol. Microbiol.">
        <title>Bacillus gobiensis sp. nov., isolated from a soil sample.</title>
        <authorList>
            <person name="Liu B."/>
            <person name="Liu G.H."/>
            <person name="Cetin S."/>
            <person name="Schumann P."/>
            <person name="Pan Z.Z."/>
            <person name="Chen Q.Q."/>
        </authorList>
    </citation>
    <scope>NUCLEOTIDE SEQUENCE [LARGE SCALE GENOMIC DNA]</scope>
    <source>
        <strain evidence="2 3">FJAT-4402</strain>
    </source>
</reference>
<dbReference type="RefSeq" id="WP_053602677.1">
    <property type="nucleotide sequence ID" value="NZ_CP012600.1"/>
</dbReference>
<gene>
    <name evidence="2" type="ORF">AM592_04490</name>
</gene>
<dbReference type="HAMAP" id="MF_01851">
    <property type="entry name" value="UPF0637"/>
    <property type="match status" value="1"/>
</dbReference>
<evidence type="ECO:0000313" key="2">
    <source>
        <dbReference type="EMBL" id="ALC80926.1"/>
    </source>
</evidence>